<protein>
    <recommendedName>
        <fullName evidence="3">Protein takeout</fullName>
    </recommendedName>
</protein>
<dbReference type="InterPro" id="IPR038606">
    <property type="entry name" value="To_sf"/>
</dbReference>
<reference evidence="1 2" key="1">
    <citation type="journal article" date="2018" name="Genome Res.">
        <title>The genomic architecture and molecular evolution of ant odorant receptors.</title>
        <authorList>
            <person name="McKenzie S.K."/>
            <person name="Kronauer D.J.C."/>
        </authorList>
    </citation>
    <scope>NUCLEOTIDE SEQUENCE [LARGE SCALE GENOMIC DNA]</scope>
    <source>
        <strain evidence="1">Clonal line C1</strain>
    </source>
</reference>
<evidence type="ECO:0008006" key="3">
    <source>
        <dbReference type="Google" id="ProtNLM"/>
    </source>
</evidence>
<dbReference type="Proteomes" id="UP000279307">
    <property type="component" value="Chromosome 6"/>
</dbReference>
<dbReference type="EMBL" id="QOIP01000006">
    <property type="protein sequence ID" value="RLU22112.1"/>
    <property type="molecule type" value="Genomic_DNA"/>
</dbReference>
<organism evidence="1 2">
    <name type="scientific">Ooceraea biroi</name>
    <name type="common">Clonal raider ant</name>
    <name type="synonym">Cerapachys biroi</name>
    <dbReference type="NCBI Taxonomy" id="2015173"/>
    <lineage>
        <taxon>Eukaryota</taxon>
        <taxon>Metazoa</taxon>
        <taxon>Ecdysozoa</taxon>
        <taxon>Arthropoda</taxon>
        <taxon>Hexapoda</taxon>
        <taxon>Insecta</taxon>
        <taxon>Pterygota</taxon>
        <taxon>Neoptera</taxon>
        <taxon>Endopterygota</taxon>
        <taxon>Hymenoptera</taxon>
        <taxon>Apocrita</taxon>
        <taxon>Aculeata</taxon>
        <taxon>Formicoidea</taxon>
        <taxon>Formicidae</taxon>
        <taxon>Dorylinae</taxon>
        <taxon>Ooceraea</taxon>
    </lineage>
</organism>
<dbReference type="PANTHER" id="PTHR11008:SF39">
    <property type="entry name" value="CIRCADIAN CLOCK-CONTROLLED PROTEIN-LIKE PROTEIN"/>
    <property type="match status" value="1"/>
</dbReference>
<accession>A0A3L8DPE5</accession>
<dbReference type="Pfam" id="PF06585">
    <property type="entry name" value="JHBP"/>
    <property type="match status" value="1"/>
</dbReference>
<dbReference type="SMART" id="SM00700">
    <property type="entry name" value="JHBP"/>
    <property type="match status" value="1"/>
</dbReference>
<evidence type="ECO:0000313" key="2">
    <source>
        <dbReference type="Proteomes" id="UP000279307"/>
    </source>
</evidence>
<proteinExistence type="predicted"/>
<dbReference type="OrthoDB" id="8179031at2759"/>
<dbReference type="Gene3D" id="3.15.10.30">
    <property type="entry name" value="Haemolymph juvenile hormone binding protein"/>
    <property type="match status" value="1"/>
</dbReference>
<dbReference type="GO" id="GO:0005615">
    <property type="term" value="C:extracellular space"/>
    <property type="evidence" value="ECO:0007669"/>
    <property type="project" value="TreeGrafter"/>
</dbReference>
<comment type="caution">
    <text evidence="1">The sequence shown here is derived from an EMBL/GenBank/DDBJ whole genome shotgun (WGS) entry which is preliminary data.</text>
</comment>
<name>A0A3L8DPE5_OOCBI</name>
<sequence>MKTIDTRELSSGVMTPVIYHAVTNVTPSQKYGIPKARCIITLSFIYNEWPCVMRNVARVRCMTLRRCATASFTPHVFARRRFTCRKNNSQRSSPIVEYGRRRRPTMSDLRVNVPQKNTPGAPRAFETFCARVSPADFTGRLISRRTRCVQQTRVSAVPGNDLPLDKRKAKKKWGEMENLIAARLPHTVVDAGRRTRDSREPGVDPGFVTDRGVFGRRVSGPSKFEIRNFKADVSNLVFTYNLHFNQLDFRGKYKIDASILLLRLIGDGNVTGSFFDYESDSYMKANKIVKNNNTYIEFEKMKFRIKIGGAKINLDNLFGGDPILGPASNEVLNANSDLFLDEIKPVLEDALSNIFTNVANKITGSFTYDELFPSK</sequence>
<dbReference type="PANTHER" id="PTHR11008">
    <property type="entry name" value="PROTEIN TAKEOUT-LIKE PROTEIN"/>
    <property type="match status" value="1"/>
</dbReference>
<gene>
    <name evidence="1" type="ORF">DMN91_006492</name>
</gene>
<dbReference type="InterPro" id="IPR010562">
    <property type="entry name" value="Haemolymph_juvenile_hormone-bd"/>
</dbReference>
<evidence type="ECO:0000313" key="1">
    <source>
        <dbReference type="EMBL" id="RLU22112.1"/>
    </source>
</evidence>
<dbReference type="AlphaFoldDB" id="A0A3L8DPE5"/>